<keyword evidence="1" id="KW-0805">Transcription regulation</keyword>
<dbReference type="Pfam" id="PF02909">
    <property type="entry name" value="TetR_C_1"/>
    <property type="match status" value="1"/>
</dbReference>
<protein>
    <submittedName>
        <fullName evidence="6">TetR/AcrR family transcriptional regulator C-terminal domain-containing protein</fullName>
    </submittedName>
</protein>
<keyword evidence="3" id="KW-0804">Transcription</keyword>
<organism evidence="6 7">
    <name type="scientific">Nocardiopsis coralli</name>
    <dbReference type="NCBI Taxonomy" id="2772213"/>
    <lineage>
        <taxon>Bacteria</taxon>
        <taxon>Bacillati</taxon>
        <taxon>Actinomycetota</taxon>
        <taxon>Actinomycetes</taxon>
        <taxon>Streptosporangiales</taxon>
        <taxon>Nocardiopsidaceae</taxon>
        <taxon>Nocardiopsis</taxon>
    </lineage>
</organism>
<proteinExistence type="predicted"/>
<dbReference type="SUPFAM" id="SSF46689">
    <property type="entry name" value="Homeodomain-like"/>
    <property type="match status" value="1"/>
</dbReference>
<dbReference type="PANTHER" id="PTHR30055">
    <property type="entry name" value="HTH-TYPE TRANSCRIPTIONAL REGULATOR RUTR"/>
    <property type="match status" value="1"/>
</dbReference>
<evidence type="ECO:0000256" key="1">
    <source>
        <dbReference type="ARBA" id="ARBA00023015"/>
    </source>
</evidence>
<dbReference type="PROSITE" id="PS50977">
    <property type="entry name" value="HTH_TETR_2"/>
    <property type="match status" value="1"/>
</dbReference>
<dbReference type="PANTHER" id="PTHR30055:SF151">
    <property type="entry name" value="TRANSCRIPTIONAL REGULATORY PROTEIN"/>
    <property type="match status" value="1"/>
</dbReference>
<dbReference type="RefSeq" id="WP_193124564.1">
    <property type="nucleotide sequence ID" value="NZ_JADBGI010000031.1"/>
</dbReference>
<gene>
    <name evidence="6" type="ORF">IDM40_25220</name>
</gene>
<dbReference type="Gene3D" id="1.10.357.10">
    <property type="entry name" value="Tetracycline Repressor, domain 2"/>
    <property type="match status" value="1"/>
</dbReference>
<dbReference type="InterPro" id="IPR036271">
    <property type="entry name" value="Tet_transcr_reg_TetR-rel_C_sf"/>
</dbReference>
<dbReference type="SUPFAM" id="SSF48498">
    <property type="entry name" value="Tetracyclin repressor-like, C-terminal domain"/>
    <property type="match status" value="1"/>
</dbReference>
<dbReference type="Proteomes" id="UP000806528">
    <property type="component" value="Unassembled WGS sequence"/>
</dbReference>
<dbReference type="InterPro" id="IPR004111">
    <property type="entry name" value="Repressor_TetR_C"/>
</dbReference>
<evidence type="ECO:0000313" key="7">
    <source>
        <dbReference type="Proteomes" id="UP000806528"/>
    </source>
</evidence>
<evidence type="ECO:0000313" key="6">
    <source>
        <dbReference type="EMBL" id="MBE3001971.1"/>
    </source>
</evidence>
<evidence type="ECO:0000256" key="4">
    <source>
        <dbReference type="PROSITE-ProRule" id="PRU00335"/>
    </source>
</evidence>
<dbReference type="Pfam" id="PF00440">
    <property type="entry name" value="TetR_N"/>
    <property type="match status" value="1"/>
</dbReference>
<dbReference type="Gene3D" id="1.10.10.60">
    <property type="entry name" value="Homeodomain-like"/>
    <property type="match status" value="1"/>
</dbReference>
<dbReference type="InterPro" id="IPR050109">
    <property type="entry name" value="HTH-type_TetR-like_transc_reg"/>
</dbReference>
<comment type="caution">
    <text evidence="6">The sequence shown here is derived from an EMBL/GenBank/DDBJ whole genome shotgun (WGS) entry which is preliminary data.</text>
</comment>
<dbReference type="InterPro" id="IPR009057">
    <property type="entry name" value="Homeodomain-like_sf"/>
</dbReference>
<accession>A0ABR9PDS1</accession>
<feature type="domain" description="HTH tetR-type" evidence="5">
    <location>
        <begin position="29"/>
        <end position="89"/>
    </location>
</feature>
<keyword evidence="2 4" id="KW-0238">DNA-binding</keyword>
<keyword evidence="7" id="KW-1185">Reference proteome</keyword>
<dbReference type="EMBL" id="JADBGI010000031">
    <property type="protein sequence ID" value="MBE3001971.1"/>
    <property type="molecule type" value="Genomic_DNA"/>
</dbReference>
<reference evidence="6 7" key="1">
    <citation type="submission" date="2020-09" db="EMBL/GenBank/DDBJ databases">
        <title>Diversity and distribution of actinomycetes associated with coral in the coast of Hainan.</title>
        <authorList>
            <person name="Li F."/>
        </authorList>
    </citation>
    <scope>NUCLEOTIDE SEQUENCE [LARGE SCALE GENOMIC DNA]</scope>
    <source>
        <strain evidence="6 7">HNM0947</strain>
    </source>
</reference>
<name>A0ABR9PDS1_9ACTN</name>
<sequence>MGTTRTSIEKTLDLLWAGLGQPKRGPRHQLTVERVVGAAMDAVEADGVEALSMRKVAARLGVGAATLYTYVPDRSALLALMVEEMIGQAPLPHTRPGTWREKVETWAREDLESFRAHPWLVEVTGGAYIGPNGFAWTDSAIRVFDGTGLSAEEAMAAVDAVDGLVRGHVAKVVADDRAARWTDPEGRSFATVQESYLTTYRIEPGRFPAVERLADPLGPVEAFERALGWLLDGVEQRIAECGTGGTDGAR</sequence>
<evidence type="ECO:0000256" key="2">
    <source>
        <dbReference type="ARBA" id="ARBA00023125"/>
    </source>
</evidence>
<feature type="DNA-binding region" description="H-T-H motif" evidence="4">
    <location>
        <begin position="52"/>
        <end position="71"/>
    </location>
</feature>
<evidence type="ECO:0000256" key="3">
    <source>
        <dbReference type="ARBA" id="ARBA00023163"/>
    </source>
</evidence>
<dbReference type="InterPro" id="IPR001647">
    <property type="entry name" value="HTH_TetR"/>
</dbReference>
<evidence type="ECO:0000259" key="5">
    <source>
        <dbReference type="PROSITE" id="PS50977"/>
    </source>
</evidence>